<accession>A0ABW4YQA3</accession>
<dbReference type="Proteomes" id="UP001597362">
    <property type="component" value="Unassembled WGS sequence"/>
</dbReference>
<dbReference type="SUPFAM" id="SSF53955">
    <property type="entry name" value="Lysozyme-like"/>
    <property type="match status" value="1"/>
</dbReference>
<dbReference type="Gene3D" id="1.10.530.10">
    <property type="match status" value="1"/>
</dbReference>
<dbReference type="RefSeq" id="WP_377775354.1">
    <property type="nucleotide sequence ID" value="NZ_JBHUHO010000048.1"/>
</dbReference>
<organism evidence="2 3">
    <name type="scientific">Paenibacillus yanchengensis</name>
    <dbReference type="NCBI Taxonomy" id="2035833"/>
    <lineage>
        <taxon>Bacteria</taxon>
        <taxon>Bacillati</taxon>
        <taxon>Bacillota</taxon>
        <taxon>Bacilli</taxon>
        <taxon>Bacillales</taxon>
        <taxon>Paenibacillaceae</taxon>
        <taxon>Paenibacillus</taxon>
    </lineage>
</organism>
<sequence length="188" mass="21807">MKIRVKKRFYFILLLVICIILFANSKIIGTLLYPIQYKEVIRNNAEKYDLEPQLIAAIIRAESNFQTGRESRKGALGLMQLMPETANWVMDKAGFEKVDDGHLLEDVDASVEIGSWYLHSLFQQFNNNQIAAIAAYNAGPGNVRKWLKNGTWDGLEETVKNIPFGETRHYVQKVQYYYNKYKKTYPIF</sequence>
<evidence type="ECO:0000313" key="2">
    <source>
        <dbReference type="EMBL" id="MFD2117931.1"/>
    </source>
</evidence>
<proteinExistence type="predicted"/>
<name>A0ABW4YQA3_9BACL</name>
<dbReference type="InterPro" id="IPR008258">
    <property type="entry name" value="Transglycosylase_SLT_dom_1"/>
</dbReference>
<reference evidence="3" key="1">
    <citation type="journal article" date="2019" name="Int. J. Syst. Evol. Microbiol.">
        <title>The Global Catalogue of Microorganisms (GCM) 10K type strain sequencing project: providing services to taxonomists for standard genome sequencing and annotation.</title>
        <authorList>
            <consortium name="The Broad Institute Genomics Platform"/>
            <consortium name="The Broad Institute Genome Sequencing Center for Infectious Disease"/>
            <person name="Wu L."/>
            <person name="Ma J."/>
        </authorList>
    </citation>
    <scope>NUCLEOTIDE SEQUENCE [LARGE SCALE GENOMIC DNA]</scope>
    <source>
        <strain evidence="3">GH52</strain>
    </source>
</reference>
<comment type="caution">
    <text evidence="2">The sequence shown here is derived from an EMBL/GenBank/DDBJ whole genome shotgun (WGS) entry which is preliminary data.</text>
</comment>
<dbReference type="Pfam" id="PF01464">
    <property type="entry name" value="SLT"/>
    <property type="match status" value="1"/>
</dbReference>
<dbReference type="InterPro" id="IPR002152">
    <property type="entry name" value="Glyco_hydro_23"/>
</dbReference>
<dbReference type="EMBL" id="JBHUHO010000048">
    <property type="protein sequence ID" value="MFD2117931.1"/>
    <property type="molecule type" value="Genomic_DNA"/>
</dbReference>
<dbReference type="PRINTS" id="PR00749">
    <property type="entry name" value="LYSOZYMEG"/>
</dbReference>
<evidence type="ECO:0000259" key="1">
    <source>
        <dbReference type="Pfam" id="PF01464"/>
    </source>
</evidence>
<evidence type="ECO:0000313" key="3">
    <source>
        <dbReference type="Proteomes" id="UP001597362"/>
    </source>
</evidence>
<feature type="domain" description="Transglycosylase SLT" evidence="1">
    <location>
        <begin position="40"/>
        <end position="150"/>
    </location>
</feature>
<dbReference type="InterPro" id="IPR023346">
    <property type="entry name" value="Lysozyme-like_dom_sf"/>
</dbReference>
<dbReference type="CDD" id="cd16896">
    <property type="entry name" value="LT_Slt70-like"/>
    <property type="match status" value="1"/>
</dbReference>
<protein>
    <submittedName>
        <fullName evidence="2">Lytic transglycosylase domain-containing protein</fullName>
    </submittedName>
</protein>
<keyword evidence="3" id="KW-1185">Reference proteome</keyword>
<gene>
    <name evidence="2" type="ORF">ACFSJH_19550</name>
</gene>
<dbReference type="PANTHER" id="PTHR37423:SF5">
    <property type="entry name" value="SOLUBLE LYTIC MUREIN TRANSGLYCOSYLASE"/>
    <property type="match status" value="1"/>
</dbReference>
<dbReference type="PANTHER" id="PTHR37423">
    <property type="entry name" value="SOLUBLE LYTIC MUREIN TRANSGLYCOSYLASE-RELATED"/>
    <property type="match status" value="1"/>
</dbReference>